<dbReference type="InterPro" id="IPR051676">
    <property type="entry name" value="UPF0053_domain"/>
</dbReference>
<dbReference type="SUPFAM" id="SSF54631">
    <property type="entry name" value="CBS-domain pair"/>
    <property type="match status" value="1"/>
</dbReference>
<comment type="caution">
    <text evidence="14">The sequence shown here is derived from an EMBL/GenBank/DDBJ whole genome shotgun (WGS) entry which is preliminary data.</text>
</comment>
<evidence type="ECO:0000256" key="8">
    <source>
        <dbReference type="ARBA" id="ARBA00023136"/>
    </source>
</evidence>
<keyword evidence="15" id="KW-1185">Reference proteome</keyword>
<dbReference type="InterPro" id="IPR044751">
    <property type="entry name" value="Ion_transp-like_CBS"/>
</dbReference>
<evidence type="ECO:0000256" key="1">
    <source>
        <dbReference type="ARBA" id="ARBA00004651"/>
    </source>
</evidence>
<keyword evidence="4 10" id="KW-0812">Transmembrane</keyword>
<name>A0A8I1DET5_THEIN</name>
<organism evidence="14 15">
    <name type="scientific">Thermoactinomyces intermedius</name>
    <dbReference type="NCBI Taxonomy" id="2024"/>
    <lineage>
        <taxon>Bacteria</taxon>
        <taxon>Bacillati</taxon>
        <taxon>Bacillota</taxon>
        <taxon>Bacilli</taxon>
        <taxon>Bacillales</taxon>
        <taxon>Thermoactinomycetaceae</taxon>
        <taxon>Thermoactinomyces</taxon>
    </lineage>
</organism>
<feature type="transmembrane region" description="Helical" evidence="11">
    <location>
        <begin position="6"/>
        <end position="30"/>
    </location>
</feature>
<evidence type="ECO:0000256" key="5">
    <source>
        <dbReference type="ARBA" id="ARBA00022737"/>
    </source>
</evidence>
<feature type="transmembrane region" description="Helical" evidence="11">
    <location>
        <begin position="51"/>
        <end position="70"/>
    </location>
</feature>
<evidence type="ECO:0000256" key="3">
    <source>
        <dbReference type="ARBA" id="ARBA00022475"/>
    </source>
</evidence>
<keyword evidence="8 10" id="KW-0472">Membrane</keyword>
<dbReference type="Proteomes" id="UP000633619">
    <property type="component" value="Unassembled WGS sequence"/>
</dbReference>
<dbReference type="Gene3D" id="3.30.465.10">
    <property type="match status" value="1"/>
</dbReference>
<dbReference type="SUPFAM" id="SSF56176">
    <property type="entry name" value="FAD-binding/transporter-associated domain-like"/>
    <property type="match status" value="1"/>
</dbReference>
<dbReference type="Pfam" id="PF01595">
    <property type="entry name" value="CNNM"/>
    <property type="match status" value="1"/>
</dbReference>
<dbReference type="GO" id="GO:0050660">
    <property type="term" value="F:flavin adenine dinucleotide binding"/>
    <property type="evidence" value="ECO:0007669"/>
    <property type="project" value="InterPro"/>
</dbReference>
<feature type="domain" description="CBS" evidence="12">
    <location>
        <begin position="211"/>
        <end position="270"/>
    </location>
</feature>
<keyword evidence="5" id="KW-0677">Repeat</keyword>
<dbReference type="InterPro" id="IPR000644">
    <property type="entry name" value="CBS_dom"/>
</dbReference>
<dbReference type="PROSITE" id="PS51846">
    <property type="entry name" value="CNNM"/>
    <property type="match status" value="1"/>
</dbReference>
<dbReference type="InterPro" id="IPR036318">
    <property type="entry name" value="FAD-bd_PCMH-like_sf"/>
</dbReference>
<comment type="similarity">
    <text evidence="2">Belongs to the UPF0053 family.</text>
</comment>
<evidence type="ECO:0000313" key="14">
    <source>
        <dbReference type="EMBL" id="MBH8595287.1"/>
    </source>
</evidence>
<proteinExistence type="inferred from homology"/>
<keyword evidence="3" id="KW-1003">Cell membrane</keyword>
<protein>
    <submittedName>
        <fullName evidence="14">HlyC/CorC family transporter</fullName>
    </submittedName>
</protein>
<dbReference type="Pfam" id="PF03471">
    <property type="entry name" value="CorC_HlyC"/>
    <property type="match status" value="1"/>
</dbReference>
<evidence type="ECO:0000259" key="12">
    <source>
        <dbReference type="PROSITE" id="PS51371"/>
    </source>
</evidence>
<feature type="transmembrane region" description="Helical" evidence="11">
    <location>
        <begin position="90"/>
        <end position="111"/>
    </location>
</feature>
<comment type="subcellular location">
    <subcellularLocation>
        <location evidence="1">Cell membrane</location>
        <topology evidence="1">Multi-pass membrane protein</topology>
    </subcellularLocation>
</comment>
<dbReference type="EMBL" id="JAECVW010000003">
    <property type="protein sequence ID" value="MBH8595287.1"/>
    <property type="molecule type" value="Genomic_DNA"/>
</dbReference>
<sequence length="451" mass="51804">MEDPDSWWVLGVVLLLVLFNSVFVAAELMVRHTPAKKRLEMSLKRLDIHQYVSAAQLGITVSSLGLGWMGGSFLFQWMESGLNRFGLSDGAVQIIAFFLVFLLLTLLHAVFGEILPKLFALSKPENVMRFLTPWVLGCYHVFRPVVQILRQLTVFLSRKLGMDAGEQRVQSEKEIRRSLEQSYQHGEIDPTAFALVDNVFALVDRVVREVMVPRVEMVCLYQGQSEREMFQTIRQSSHTWFPYCGKDKDEILGVIHIKDVFEKMREGDDFSIRDLVRPAMFVPETMELKAVLRRFRQENTGLAVVIDEFGGTSGLVTMEDIVNEMLKEIPRPLPEEKQPLSDSIKMEIDPGWLIDEVNQVFHCHIQDDHNDTIGGWLFSRLEKAPEVGDQVAFSHLLFRVKQVDHLRISKIEVSLDQRHAWAPEAGRAGEFRFSEPVPPKWENVMPRFSEH</sequence>
<dbReference type="GO" id="GO:0005886">
    <property type="term" value="C:plasma membrane"/>
    <property type="evidence" value="ECO:0007669"/>
    <property type="project" value="UniProtKB-SubCell"/>
</dbReference>
<evidence type="ECO:0000256" key="9">
    <source>
        <dbReference type="PROSITE-ProRule" id="PRU00703"/>
    </source>
</evidence>
<evidence type="ECO:0000256" key="11">
    <source>
        <dbReference type="SAM" id="Phobius"/>
    </source>
</evidence>
<dbReference type="AlphaFoldDB" id="A0A8I1DET5"/>
<dbReference type="SMART" id="SM01091">
    <property type="entry name" value="CorC_HlyC"/>
    <property type="match status" value="1"/>
</dbReference>
<keyword evidence="7 9" id="KW-0129">CBS domain</keyword>
<evidence type="ECO:0000256" key="10">
    <source>
        <dbReference type="PROSITE-ProRule" id="PRU01193"/>
    </source>
</evidence>
<dbReference type="InterPro" id="IPR002550">
    <property type="entry name" value="CNNM"/>
</dbReference>
<dbReference type="InterPro" id="IPR046342">
    <property type="entry name" value="CBS_dom_sf"/>
</dbReference>
<accession>A0A8I1DET5</accession>
<dbReference type="InterPro" id="IPR016169">
    <property type="entry name" value="FAD-bd_PCMH_sub2"/>
</dbReference>
<reference evidence="14 15" key="1">
    <citation type="submission" date="2020-12" db="EMBL/GenBank/DDBJ databases">
        <title>WGS of Thermoactinomyces spp.</title>
        <authorList>
            <person name="Cheng K."/>
        </authorList>
    </citation>
    <scope>NUCLEOTIDE SEQUENCE [LARGE SCALE GENOMIC DNA]</scope>
    <source>
        <strain evidence="15">CICC 10671\DSM 43846</strain>
    </source>
</reference>
<dbReference type="Pfam" id="PF00571">
    <property type="entry name" value="CBS"/>
    <property type="match status" value="1"/>
</dbReference>
<evidence type="ECO:0000256" key="4">
    <source>
        <dbReference type="ARBA" id="ARBA00022692"/>
    </source>
</evidence>
<evidence type="ECO:0000256" key="7">
    <source>
        <dbReference type="ARBA" id="ARBA00023122"/>
    </source>
</evidence>
<dbReference type="InterPro" id="IPR005170">
    <property type="entry name" value="Transptr-assoc_dom"/>
</dbReference>
<keyword evidence="6 10" id="KW-1133">Transmembrane helix</keyword>
<evidence type="ECO:0000256" key="2">
    <source>
        <dbReference type="ARBA" id="ARBA00006337"/>
    </source>
</evidence>
<dbReference type="Gene3D" id="3.10.580.10">
    <property type="entry name" value="CBS-domain"/>
    <property type="match status" value="1"/>
</dbReference>
<evidence type="ECO:0000259" key="13">
    <source>
        <dbReference type="PROSITE" id="PS51846"/>
    </source>
</evidence>
<dbReference type="FunFam" id="3.10.580.10:FF:000002">
    <property type="entry name" value="Magnesium/cobalt efflux protein CorC"/>
    <property type="match status" value="1"/>
</dbReference>
<dbReference type="PANTHER" id="PTHR43099">
    <property type="entry name" value="UPF0053 PROTEIN YRKA"/>
    <property type="match status" value="1"/>
</dbReference>
<feature type="domain" description="CNNM transmembrane" evidence="13">
    <location>
        <begin position="2"/>
        <end position="192"/>
    </location>
</feature>
<dbReference type="RefSeq" id="WP_181731573.1">
    <property type="nucleotide sequence ID" value="NZ_JACEIR010000002.1"/>
</dbReference>
<feature type="domain" description="CBS" evidence="12">
    <location>
        <begin position="275"/>
        <end position="331"/>
    </location>
</feature>
<dbReference type="CDD" id="cd04590">
    <property type="entry name" value="CBS_pair_CorC_HlyC_assoc"/>
    <property type="match status" value="1"/>
</dbReference>
<gene>
    <name evidence="14" type="ORF">I8U20_08075</name>
</gene>
<evidence type="ECO:0000256" key="6">
    <source>
        <dbReference type="ARBA" id="ARBA00022989"/>
    </source>
</evidence>
<dbReference type="PROSITE" id="PS51371">
    <property type="entry name" value="CBS"/>
    <property type="match status" value="2"/>
</dbReference>
<evidence type="ECO:0000313" key="15">
    <source>
        <dbReference type="Proteomes" id="UP000633619"/>
    </source>
</evidence>
<dbReference type="PANTHER" id="PTHR43099:SF2">
    <property type="entry name" value="UPF0053 PROTEIN YRKA"/>
    <property type="match status" value="1"/>
</dbReference>